<accession>A0A2B7WBR6</accession>
<dbReference type="SUPFAM" id="SSF54373">
    <property type="entry name" value="FAD-linked reductases, C-terminal domain"/>
    <property type="match status" value="1"/>
</dbReference>
<protein>
    <submittedName>
        <fullName evidence="6">Monoamine oxidase</fullName>
    </submittedName>
</protein>
<evidence type="ECO:0000256" key="2">
    <source>
        <dbReference type="ARBA" id="ARBA00005995"/>
    </source>
</evidence>
<comment type="similarity">
    <text evidence="2">Belongs to the flavin monoamine oxidase family.</text>
</comment>
<feature type="domain" description="Amine oxidase" evidence="5">
    <location>
        <begin position="70"/>
        <end position="508"/>
    </location>
</feature>
<dbReference type="Gene3D" id="3.90.660.10">
    <property type="match status" value="1"/>
</dbReference>
<dbReference type="InterPro" id="IPR050703">
    <property type="entry name" value="Flavin_MAO"/>
</dbReference>
<comment type="caution">
    <text evidence="6">The sequence shown here is derived from an EMBL/GenBank/DDBJ whole genome shotgun (WGS) entry which is preliminary data.</text>
</comment>
<dbReference type="SUPFAM" id="SSF51905">
    <property type="entry name" value="FAD/NAD(P)-binding domain"/>
    <property type="match status" value="1"/>
</dbReference>
<evidence type="ECO:0000313" key="7">
    <source>
        <dbReference type="Proteomes" id="UP000225320"/>
    </source>
</evidence>
<dbReference type="Gene3D" id="3.50.50.60">
    <property type="entry name" value="FAD/NAD(P)-binding domain"/>
    <property type="match status" value="1"/>
</dbReference>
<evidence type="ECO:0000313" key="6">
    <source>
        <dbReference type="EMBL" id="PGG94075.1"/>
    </source>
</evidence>
<dbReference type="Pfam" id="PF01593">
    <property type="entry name" value="Amino_oxidase"/>
    <property type="match status" value="1"/>
</dbReference>
<dbReference type="Gene3D" id="1.10.405.10">
    <property type="entry name" value="Guanine Nucleotide Dissociation Inhibitor, domain 1"/>
    <property type="match status" value="1"/>
</dbReference>
<dbReference type="PANTHER" id="PTHR43563:SF1">
    <property type="entry name" value="AMINE OXIDASE [FLAVIN-CONTAINING] B"/>
    <property type="match status" value="1"/>
</dbReference>
<dbReference type="InterPro" id="IPR036188">
    <property type="entry name" value="FAD/NAD-bd_sf"/>
</dbReference>
<comment type="cofactor">
    <cofactor evidence="1">
        <name>FAD</name>
        <dbReference type="ChEBI" id="CHEBI:57692"/>
    </cofactor>
</comment>
<dbReference type="PANTHER" id="PTHR43563">
    <property type="entry name" value="AMINE OXIDASE"/>
    <property type="match status" value="1"/>
</dbReference>
<evidence type="ECO:0000256" key="4">
    <source>
        <dbReference type="PIRSR" id="PIRSR601613-1"/>
    </source>
</evidence>
<dbReference type="InterPro" id="IPR001613">
    <property type="entry name" value="Flavin_amine_oxidase"/>
</dbReference>
<dbReference type="PRINTS" id="PR00757">
    <property type="entry name" value="AMINEOXDASEF"/>
</dbReference>
<organism evidence="6 7">
    <name type="scientific">Bacillus toyonensis</name>
    <dbReference type="NCBI Taxonomy" id="155322"/>
    <lineage>
        <taxon>Bacteria</taxon>
        <taxon>Bacillati</taxon>
        <taxon>Bacillota</taxon>
        <taxon>Bacilli</taxon>
        <taxon>Bacillales</taxon>
        <taxon>Bacillaceae</taxon>
        <taxon>Bacillus</taxon>
        <taxon>Bacillus cereus group</taxon>
    </lineage>
</organism>
<dbReference type="EMBL" id="NVOI01000020">
    <property type="protein sequence ID" value="PGG94075.1"/>
    <property type="molecule type" value="Genomic_DNA"/>
</dbReference>
<sequence>MQVLKKAYFEIYKIKEEDIPHLAFLPQEKKYVKKNENIPTSMVSHFRNPSLYLDSPPASSPKIVIVGGGLAGLTCAYRLKQAGYTAKIYEASKRVGGRCHTRRGDFADEQIVERGGEYIDQWQVSIQKLASELGLQFDNLTAAEVPGTEQFLYFNGAPYSFAELVTDFGQVFDQIQADALAAGFPTLYNHYTERGFELDHMSISDYISTYVPGGITSRFGKYLDILFNNFLSSESSDTSSLYLVYALSFGLIEFGEQLHVHGGNDQIPKRLKKRLHGQIVTETRLIAIKEKENGAYILTFQKDDDIFNVEADHVVMAIPFTILRSSVDYSQAGLQPLKVTAMQELGMGTATKLHVQFQNRYWNTLGCNGATWSDTGYVSTTEASRAQPGSRGILEDFTGGNIGAGMNIGTPKERAQQFLRLLEPVLPGISTQWNGKVTRDYWLGNPFSLGSYSYWRVGQMTKFAGIEGQAEGTSGNLHFAGEHTADFNGQGYMDGAIQTGERAAQEILGNLNKVYVEESLESK</sequence>
<keyword evidence="3" id="KW-0560">Oxidoreductase</keyword>
<dbReference type="InterPro" id="IPR002937">
    <property type="entry name" value="Amino_oxidase"/>
</dbReference>
<dbReference type="Proteomes" id="UP000225320">
    <property type="component" value="Unassembled WGS sequence"/>
</dbReference>
<evidence type="ECO:0000256" key="3">
    <source>
        <dbReference type="ARBA" id="ARBA00023002"/>
    </source>
</evidence>
<dbReference type="AlphaFoldDB" id="A0A2B7WBR6"/>
<proteinExistence type="inferred from homology"/>
<name>A0A2B7WBR6_9BACI</name>
<feature type="binding site" evidence="4">
    <location>
        <position position="397"/>
    </location>
    <ligand>
        <name>substrate</name>
    </ligand>
</feature>
<gene>
    <name evidence="6" type="ORF">CON73_04390</name>
</gene>
<evidence type="ECO:0000256" key="1">
    <source>
        <dbReference type="ARBA" id="ARBA00001974"/>
    </source>
</evidence>
<dbReference type="GO" id="GO:0016491">
    <property type="term" value="F:oxidoreductase activity"/>
    <property type="evidence" value="ECO:0007669"/>
    <property type="project" value="UniProtKB-KW"/>
</dbReference>
<reference evidence="6 7" key="1">
    <citation type="submission" date="2017-09" db="EMBL/GenBank/DDBJ databases">
        <title>Large-scale bioinformatics analysis of Bacillus genomes uncovers conserved roles of natural products in bacterial physiology.</title>
        <authorList>
            <consortium name="Agbiome Team Llc"/>
            <person name="Bleich R.M."/>
            <person name="Grubbs K.J."/>
            <person name="Santa Maria K.C."/>
            <person name="Allen S.E."/>
            <person name="Farag S."/>
            <person name="Shank E.A."/>
            <person name="Bowers A."/>
        </authorList>
    </citation>
    <scope>NUCLEOTIDE SEQUENCE [LARGE SCALE GENOMIC DNA]</scope>
    <source>
        <strain evidence="6 7">AFS094862</strain>
    </source>
</reference>
<evidence type="ECO:0000259" key="5">
    <source>
        <dbReference type="Pfam" id="PF01593"/>
    </source>
</evidence>
<feature type="binding site" evidence="4">
    <location>
        <begin position="90"/>
        <end position="91"/>
    </location>
    <ligand>
        <name>FAD</name>
        <dbReference type="ChEBI" id="CHEBI:57692"/>
    </ligand>
</feature>